<evidence type="ECO:0000256" key="6">
    <source>
        <dbReference type="ARBA" id="ARBA00022989"/>
    </source>
</evidence>
<comment type="similarity">
    <text evidence="2 8">Belongs to the Casparian strip membrane proteins (CASP) family.</text>
</comment>
<reference evidence="11" key="1">
    <citation type="journal article" date="2013" name="Science">
        <title>The Amborella genome and the evolution of flowering plants.</title>
        <authorList>
            <consortium name="Amborella Genome Project"/>
        </authorList>
    </citation>
    <scope>NUCLEOTIDE SEQUENCE [LARGE SCALE GENOMIC DNA]</scope>
</reference>
<feature type="domain" description="Casparian strip membrane protein" evidence="9">
    <location>
        <begin position="28"/>
        <end position="118"/>
    </location>
</feature>
<evidence type="ECO:0000259" key="9">
    <source>
        <dbReference type="Pfam" id="PF04535"/>
    </source>
</evidence>
<keyword evidence="7 8" id="KW-0472">Membrane</keyword>
<evidence type="ECO:0000256" key="1">
    <source>
        <dbReference type="ARBA" id="ARBA00004651"/>
    </source>
</evidence>
<organism evidence="10 11">
    <name type="scientific">Amborella trichopoda</name>
    <dbReference type="NCBI Taxonomy" id="13333"/>
    <lineage>
        <taxon>Eukaryota</taxon>
        <taxon>Viridiplantae</taxon>
        <taxon>Streptophyta</taxon>
        <taxon>Embryophyta</taxon>
        <taxon>Tracheophyta</taxon>
        <taxon>Spermatophyta</taxon>
        <taxon>Magnoliopsida</taxon>
        <taxon>Amborellales</taxon>
        <taxon>Amborellaceae</taxon>
        <taxon>Amborella</taxon>
    </lineage>
</organism>
<evidence type="ECO:0000256" key="7">
    <source>
        <dbReference type="ARBA" id="ARBA00023136"/>
    </source>
</evidence>
<dbReference type="InterPro" id="IPR045009">
    <property type="entry name" value="CASPL-5"/>
</dbReference>
<comment type="subunit">
    <text evidence="3 8">Homodimer and heterodimers.</text>
</comment>
<protein>
    <recommendedName>
        <fullName evidence="8">CASP-like protein</fullName>
    </recommendedName>
</protein>
<accession>U5D8A0</accession>
<evidence type="ECO:0000256" key="5">
    <source>
        <dbReference type="ARBA" id="ARBA00022692"/>
    </source>
</evidence>
<dbReference type="GO" id="GO:0005886">
    <property type="term" value="C:plasma membrane"/>
    <property type="evidence" value="ECO:0007669"/>
    <property type="project" value="UniProtKB-SubCell"/>
</dbReference>
<gene>
    <name evidence="10" type="ORF">AMTR_s00059p00177460</name>
</gene>
<sequence>MKTRAGTEPRLARSGRLLPPLGLGLSGYVIMVMSLMIPWSSVAAVIDAFFAFTHHAIIYPSYLMFVVGVDWLLSVLSLSAACSMAGVTQALVVDHGCTPKYCARYQISCSLTFAAWVFIAISSLVNFWVLGSSMN</sequence>
<dbReference type="Proteomes" id="UP000017836">
    <property type="component" value="Unassembled WGS sequence"/>
</dbReference>
<dbReference type="OMA" id="DNICLRY"/>
<keyword evidence="11" id="KW-1185">Reference proteome</keyword>
<evidence type="ECO:0000313" key="11">
    <source>
        <dbReference type="Proteomes" id="UP000017836"/>
    </source>
</evidence>
<evidence type="ECO:0000256" key="3">
    <source>
        <dbReference type="ARBA" id="ARBA00011489"/>
    </source>
</evidence>
<dbReference type="GO" id="GO:0016020">
    <property type="term" value="C:membrane"/>
    <property type="evidence" value="ECO:0000318"/>
    <property type="project" value="GO_Central"/>
</dbReference>
<dbReference type="Gramene" id="ERN17642">
    <property type="protein sequence ID" value="ERN17642"/>
    <property type="gene ID" value="AMTR_s00059p00177460"/>
</dbReference>
<dbReference type="HOGENOM" id="CLU_1888570_0_0_1"/>
<dbReference type="STRING" id="13333.U5D8A0"/>
<comment type="subcellular location">
    <subcellularLocation>
        <location evidence="1 8">Cell membrane</location>
        <topology evidence="1 8">Multi-pass membrane protein</topology>
    </subcellularLocation>
</comment>
<feature type="transmembrane region" description="Helical" evidence="8">
    <location>
        <begin position="21"/>
        <end position="51"/>
    </location>
</feature>
<evidence type="ECO:0000313" key="10">
    <source>
        <dbReference type="EMBL" id="ERN17642.1"/>
    </source>
</evidence>
<dbReference type="EMBL" id="KI392312">
    <property type="protein sequence ID" value="ERN17642.1"/>
    <property type="molecule type" value="Genomic_DNA"/>
</dbReference>
<comment type="caution">
    <text evidence="8">Lacks conserved residue(s) required for the propagation of feature annotation.</text>
</comment>
<keyword evidence="6 8" id="KW-1133">Transmembrane helix</keyword>
<proteinExistence type="inferred from homology"/>
<evidence type="ECO:0000256" key="4">
    <source>
        <dbReference type="ARBA" id="ARBA00022475"/>
    </source>
</evidence>
<dbReference type="AlphaFoldDB" id="U5D8A0"/>
<keyword evidence="4 8" id="KW-1003">Cell membrane</keyword>
<evidence type="ECO:0000256" key="2">
    <source>
        <dbReference type="ARBA" id="ARBA00007651"/>
    </source>
</evidence>
<name>U5D8A0_AMBTC</name>
<keyword evidence="5 8" id="KW-0812">Transmembrane</keyword>
<evidence type="ECO:0000256" key="8">
    <source>
        <dbReference type="RuleBase" id="RU361233"/>
    </source>
</evidence>
<dbReference type="PANTHER" id="PTHR32021:SF0">
    <property type="entry name" value="CASP-LIKE PROTEIN 5B2"/>
    <property type="match status" value="1"/>
</dbReference>
<dbReference type="InterPro" id="IPR006702">
    <property type="entry name" value="CASP_dom"/>
</dbReference>
<feature type="transmembrane region" description="Helical" evidence="8">
    <location>
        <begin position="105"/>
        <end position="129"/>
    </location>
</feature>
<dbReference type="PANTHER" id="PTHR32021">
    <property type="entry name" value="CASP-LIKE PROTEIN 5B3"/>
    <property type="match status" value="1"/>
</dbReference>
<dbReference type="Pfam" id="PF04535">
    <property type="entry name" value="CASP_dom"/>
    <property type="match status" value="1"/>
</dbReference>